<accession>A0A559MFC1</accession>
<protein>
    <submittedName>
        <fullName evidence="1">Uncharacterized protein</fullName>
    </submittedName>
</protein>
<gene>
    <name evidence="1" type="ORF">LAWI1_G003798</name>
</gene>
<comment type="caution">
    <text evidence="1">The sequence shown here is derived from an EMBL/GenBank/DDBJ whole genome shotgun (WGS) entry which is preliminary data.</text>
</comment>
<evidence type="ECO:0000313" key="2">
    <source>
        <dbReference type="Proteomes" id="UP000315522"/>
    </source>
</evidence>
<organism evidence="1 2">
    <name type="scientific">Lachnellula willkommii</name>
    <dbReference type="NCBI Taxonomy" id="215461"/>
    <lineage>
        <taxon>Eukaryota</taxon>
        <taxon>Fungi</taxon>
        <taxon>Dikarya</taxon>
        <taxon>Ascomycota</taxon>
        <taxon>Pezizomycotina</taxon>
        <taxon>Leotiomycetes</taxon>
        <taxon>Helotiales</taxon>
        <taxon>Lachnaceae</taxon>
        <taxon>Lachnellula</taxon>
    </lineage>
</organism>
<evidence type="ECO:0000313" key="1">
    <source>
        <dbReference type="EMBL" id="TVY91657.1"/>
    </source>
</evidence>
<dbReference type="AlphaFoldDB" id="A0A559MFC1"/>
<dbReference type="Proteomes" id="UP000315522">
    <property type="component" value="Unassembled WGS sequence"/>
</dbReference>
<keyword evidence="2" id="KW-1185">Reference proteome</keyword>
<sequence>MKKAHPELFDDKLMLCGEEIKWCRSPVDIEGLRVVFERAGRPNGYDKPFWEGWEVEKAGTG</sequence>
<reference evidence="1 2" key="1">
    <citation type="submission" date="2018-05" db="EMBL/GenBank/DDBJ databases">
        <title>Genome sequencing and assembly of the regulated plant pathogen Lachnellula willkommii and related sister species for the development of diagnostic species identification markers.</title>
        <authorList>
            <person name="Giroux E."/>
            <person name="Bilodeau G."/>
        </authorList>
    </citation>
    <scope>NUCLEOTIDE SEQUENCE [LARGE SCALE GENOMIC DNA]</scope>
    <source>
        <strain evidence="1 2">CBS 172.35</strain>
    </source>
</reference>
<proteinExistence type="predicted"/>
<dbReference type="EMBL" id="QGML01000495">
    <property type="protein sequence ID" value="TVY91657.1"/>
    <property type="molecule type" value="Genomic_DNA"/>
</dbReference>
<name>A0A559MFC1_9HELO</name>